<keyword evidence="1" id="KW-0812">Transmembrane</keyword>
<dbReference type="EMBL" id="SFCC01000009">
    <property type="protein sequence ID" value="RZQ62342.1"/>
    <property type="molecule type" value="Genomic_DNA"/>
</dbReference>
<sequence>MNTGPVRVLLAVNMTVFLLVCVVYLLHHLDAGIIPGDVGAWLEDNQWLLWVAVLMSVSGALATPLISRALQQSGEDE</sequence>
<evidence type="ECO:0000256" key="1">
    <source>
        <dbReference type="SAM" id="Phobius"/>
    </source>
</evidence>
<keyword evidence="3" id="KW-1185">Reference proteome</keyword>
<accession>A0A4Q7J6F5</accession>
<proteinExistence type="predicted"/>
<protein>
    <submittedName>
        <fullName evidence="2">Uncharacterized protein</fullName>
    </submittedName>
</protein>
<name>A0A4Q7J6F5_9PSEU</name>
<keyword evidence="1" id="KW-0472">Membrane</keyword>
<keyword evidence="1" id="KW-1133">Transmembrane helix</keyword>
<organism evidence="2 3">
    <name type="scientific">Amycolatopsis suaedae</name>
    <dbReference type="NCBI Taxonomy" id="2510978"/>
    <lineage>
        <taxon>Bacteria</taxon>
        <taxon>Bacillati</taxon>
        <taxon>Actinomycetota</taxon>
        <taxon>Actinomycetes</taxon>
        <taxon>Pseudonocardiales</taxon>
        <taxon>Pseudonocardiaceae</taxon>
        <taxon>Amycolatopsis</taxon>
    </lineage>
</organism>
<dbReference type="RefSeq" id="WP_130476770.1">
    <property type="nucleotide sequence ID" value="NZ_SFCC01000009.1"/>
</dbReference>
<dbReference type="OrthoDB" id="5198312at2"/>
<evidence type="ECO:0000313" key="2">
    <source>
        <dbReference type="EMBL" id="RZQ62342.1"/>
    </source>
</evidence>
<feature type="transmembrane region" description="Helical" evidence="1">
    <location>
        <begin position="47"/>
        <end position="66"/>
    </location>
</feature>
<gene>
    <name evidence="2" type="ORF">EWH70_18885</name>
</gene>
<dbReference type="Proteomes" id="UP000292003">
    <property type="component" value="Unassembled WGS sequence"/>
</dbReference>
<feature type="transmembrane region" description="Helical" evidence="1">
    <location>
        <begin position="7"/>
        <end position="27"/>
    </location>
</feature>
<evidence type="ECO:0000313" key="3">
    <source>
        <dbReference type="Proteomes" id="UP000292003"/>
    </source>
</evidence>
<comment type="caution">
    <text evidence="2">The sequence shown here is derived from an EMBL/GenBank/DDBJ whole genome shotgun (WGS) entry which is preliminary data.</text>
</comment>
<reference evidence="2 3" key="1">
    <citation type="submission" date="2019-02" db="EMBL/GenBank/DDBJ databases">
        <title>Draft genome sequence of Amycolatopsis sp. 8-3EHSu isolated from roots of Suaeda maritima.</title>
        <authorList>
            <person name="Duangmal K."/>
            <person name="Chantavorakit T."/>
        </authorList>
    </citation>
    <scope>NUCLEOTIDE SEQUENCE [LARGE SCALE GENOMIC DNA]</scope>
    <source>
        <strain evidence="2 3">8-3EHSu</strain>
    </source>
</reference>
<dbReference type="AlphaFoldDB" id="A0A4Q7J6F5"/>